<dbReference type="PANTHER" id="PTHR21621">
    <property type="entry name" value="RIBOSOMAL PROTEIN S6 MODIFICATION PROTEIN"/>
    <property type="match status" value="1"/>
</dbReference>
<dbReference type="InterPro" id="IPR011761">
    <property type="entry name" value="ATP-grasp"/>
</dbReference>
<dbReference type="GO" id="GO:0009432">
    <property type="term" value="P:SOS response"/>
    <property type="evidence" value="ECO:0007669"/>
    <property type="project" value="TreeGrafter"/>
</dbReference>
<reference evidence="4 6" key="1">
    <citation type="submission" date="2018-04" db="EMBL/GenBank/DDBJ databases">
        <title>Complete genome sequences of Streptomyces griseoviridis K61 and characterization of antagonistic properties of biological control agents.</title>
        <authorList>
            <person name="Mariita R.M."/>
            <person name="Sello J.K."/>
        </authorList>
    </citation>
    <scope>NUCLEOTIDE SEQUENCE [LARGE SCALE GENOMIC DNA]</scope>
    <source>
        <strain evidence="4 6">K61</strain>
    </source>
</reference>
<dbReference type="EMBL" id="CP029078">
    <property type="protein sequence ID" value="QCN83568.1"/>
    <property type="molecule type" value="Genomic_DNA"/>
</dbReference>
<dbReference type="Proteomes" id="UP000501753">
    <property type="component" value="Chromosome"/>
</dbReference>
<dbReference type="Proteomes" id="UP000271291">
    <property type="component" value="Chromosome"/>
</dbReference>
<dbReference type="PROSITE" id="PS50975">
    <property type="entry name" value="ATP_GRASP"/>
    <property type="match status" value="1"/>
</dbReference>
<keyword evidence="1" id="KW-0547">Nucleotide-binding</keyword>
<dbReference type="SUPFAM" id="SSF56059">
    <property type="entry name" value="Glutathione synthetase ATP-binding domain-like"/>
    <property type="match status" value="1"/>
</dbReference>
<dbReference type="PANTHER" id="PTHR21621:SF0">
    <property type="entry name" value="BETA-CITRYLGLUTAMATE SYNTHASE B-RELATED"/>
    <property type="match status" value="1"/>
</dbReference>
<dbReference type="AlphaFoldDB" id="A0A3S9ZP97"/>
<evidence type="ECO:0000259" key="2">
    <source>
        <dbReference type="PROSITE" id="PS50975"/>
    </source>
</evidence>
<dbReference type="GO" id="GO:0005737">
    <property type="term" value="C:cytoplasm"/>
    <property type="evidence" value="ECO:0007669"/>
    <property type="project" value="TreeGrafter"/>
</dbReference>
<evidence type="ECO:0000256" key="1">
    <source>
        <dbReference type="PROSITE-ProRule" id="PRU00409"/>
    </source>
</evidence>
<evidence type="ECO:0000313" key="5">
    <source>
        <dbReference type="Proteomes" id="UP000271291"/>
    </source>
</evidence>
<name>A0A3S9ZP97_STRGD</name>
<evidence type="ECO:0000313" key="4">
    <source>
        <dbReference type="EMBL" id="QCN83568.1"/>
    </source>
</evidence>
<dbReference type="Gene3D" id="3.30.470.20">
    <property type="entry name" value="ATP-grasp fold, B domain"/>
    <property type="match status" value="1"/>
</dbReference>
<evidence type="ECO:0000313" key="6">
    <source>
        <dbReference type="Proteomes" id="UP000501753"/>
    </source>
</evidence>
<feature type="domain" description="ATP-grasp" evidence="2">
    <location>
        <begin position="188"/>
        <end position="378"/>
    </location>
</feature>
<gene>
    <name evidence="4" type="ORF">DDJ31_00110</name>
    <name evidence="3" type="ORF">ELQ87_39125</name>
</gene>
<dbReference type="EMBL" id="CP034687">
    <property type="protein sequence ID" value="AZS89594.1"/>
    <property type="molecule type" value="Genomic_DNA"/>
</dbReference>
<dbReference type="InterPro" id="IPR013815">
    <property type="entry name" value="ATP_grasp_subdomain_1"/>
</dbReference>
<reference evidence="3 5" key="2">
    <citation type="submission" date="2018-12" db="EMBL/GenBank/DDBJ databases">
        <title>Streptomyces griseoviridis F1-27 complete genome.</title>
        <authorList>
            <person name="Mariita R.M."/>
            <person name="Sello J.K."/>
        </authorList>
    </citation>
    <scope>NUCLEOTIDE SEQUENCE [LARGE SCALE GENOMIC DNA]</scope>
    <source>
        <strain evidence="3 5">F1-27</strain>
    </source>
</reference>
<dbReference type="Gene3D" id="3.30.1490.20">
    <property type="entry name" value="ATP-grasp fold, A domain"/>
    <property type="match status" value="1"/>
</dbReference>
<dbReference type="GO" id="GO:0018169">
    <property type="term" value="F:ribosomal S6-glutamic acid ligase activity"/>
    <property type="evidence" value="ECO:0007669"/>
    <property type="project" value="TreeGrafter"/>
</dbReference>
<evidence type="ECO:0000313" key="3">
    <source>
        <dbReference type="EMBL" id="AZS89594.1"/>
    </source>
</evidence>
<keyword evidence="6" id="KW-1185">Reference proteome</keyword>
<keyword evidence="1" id="KW-0067">ATP-binding</keyword>
<proteinExistence type="predicted"/>
<organism evidence="3 5">
    <name type="scientific">Streptomyces griseoviridis</name>
    <dbReference type="NCBI Taxonomy" id="45398"/>
    <lineage>
        <taxon>Bacteria</taxon>
        <taxon>Bacillati</taxon>
        <taxon>Actinomycetota</taxon>
        <taxon>Actinomycetes</taxon>
        <taxon>Kitasatosporales</taxon>
        <taxon>Streptomycetaceae</taxon>
        <taxon>Streptomyces</taxon>
    </lineage>
</organism>
<dbReference type="InterPro" id="IPR013651">
    <property type="entry name" value="ATP-grasp_RimK-type"/>
</dbReference>
<dbReference type="GO" id="GO:0046872">
    <property type="term" value="F:metal ion binding"/>
    <property type="evidence" value="ECO:0007669"/>
    <property type="project" value="InterPro"/>
</dbReference>
<dbReference type="Pfam" id="PF08443">
    <property type="entry name" value="RimK"/>
    <property type="match status" value="1"/>
</dbReference>
<sequence>MHPSWGHIPARPNWHRPRNAEKLTKRSICIKSLKFTSCGCGLVSRTTMVLHGPRKHVCWNHPERCFSLSAVINWIYQADDREHDSALQFEESLSKRYLPLAQKAGFDFRILQAGEIITSCLGGPVLRYRGEDLLSTRQCYIAEDLSRRPQGLQHMRAIYRTIYSSDSVLLNRSISGPDYLERDKLALLQHAAGLGVPTLKTISVPAEKYARRVIPEVRCYLGNGPYIVKPRELGMGVGVLKIETDQQLETAIDIVSTTGTGYIVQPFLPHSADMRVFVVDGRVVTSLSRKPRPGGYLASISQGGSLEVNDDHLQVEEWCNTVAESLNAEFLCIDWLMTDSGPILNEWSTASAGFTVLPEPQLTLLADAFFGWIKRKFEEGN</sequence>
<dbReference type="OrthoDB" id="4010908at2"/>
<protein>
    <recommendedName>
        <fullName evidence="2">ATP-grasp domain-containing protein</fullName>
    </recommendedName>
</protein>
<dbReference type="KEGG" id="sgd:ELQ87_39125"/>
<accession>A0A3S9ZP97</accession>
<dbReference type="GO" id="GO:0005524">
    <property type="term" value="F:ATP binding"/>
    <property type="evidence" value="ECO:0007669"/>
    <property type="project" value="UniProtKB-UniRule"/>
</dbReference>